<dbReference type="InterPro" id="IPR002659">
    <property type="entry name" value="Glyco_trans_31"/>
</dbReference>
<keyword evidence="3" id="KW-0328">Glycosyltransferase</keyword>
<feature type="region of interest" description="Disordered" evidence="10">
    <location>
        <begin position="326"/>
        <end position="433"/>
    </location>
</feature>
<evidence type="ECO:0000256" key="7">
    <source>
        <dbReference type="ARBA" id="ARBA00022989"/>
    </source>
</evidence>
<comment type="similarity">
    <text evidence="2">Belongs to the glycosyltransferase 31 family.</text>
</comment>
<dbReference type="Gene3D" id="1.20.1050.10">
    <property type="match status" value="1"/>
</dbReference>
<dbReference type="EMBL" id="JAACJJ010000056">
    <property type="protein sequence ID" value="KAF5313175.1"/>
    <property type="molecule type" value="Genomic_DNA"/>
</dbReference>
<comment type="subcellular location">
    <subcellularLocation>
        <location evidence="1">Golgi apparatus membrane</location>
        <topology evidence="1">Single-pass type II membrane protein</topology>
    </subcellularLocation>
</comment>
<evidence type="ECO:0000256" key="10">
    <source>
        <dbReference type="SAM" id="MobiDB-lite"/>
    </source>
</evidence>
<dbReference type="PANTHER" id="PTHR11214:SF333">
    <property type="entry name" value="GLYCOSYLTRANSFERASE FAMILY 31 PROTEIN"/>
    <property type="match status" value="1"/>
</dbReference>
<dbReference type="SUPFAM" id="SSF47616">
    <property type="entry name" value="GST C-terminal domain-like"/>
    <property type="match status" value="1"/>
</dbReference>
<evidence type="ECO:0000256" key="5">
    <source>
        <dbReference type="ARBA" id="ARBA00022692"/>
    </source>
</evidence>
<dbReference type="GO" id="GO:0051072">
    <property type="term" value="P:4,6-pyruvylated galactose residue biosynthetic process"/>
    <property type="evidence" value="ECO:0007669"/>
    <property type="project" value="TreeGrafter"/>
</dbReference>
<evidence type="ECO:0000256" key="1">
    <source>
        <dbReference type="ARBA" id="ARBA00004323"/>
    </source>
</evidence>
<name>A0A8H5AY18_9AGAR</name>
<dbReference type="Proteomes" id="UP000567179">
    <property type="component" value="Unassembled WGS sequence"/>
</dbReference>
<evidence type="ECO:0000313" key="12">
    <source>
        <dbReference type="Proteomes" id="UP000567179"/>
    </source>
</evidence>
<accession>A0A8H5AY18</accession>
<comment type="caution">
    <text evidence="11">The sequence shown here is derived from an EMBL/GenBank/DDBJ whole genome shotgun (WGS) entry which is preliminary data.</text>
</comment>
<keyword evidence="12" id="KW-1185">Reference proteome</keyword>
<reference evidence="11 12" key="1">
    <citation type="journal article" date="2020" name="ISME J.">
        <title>Uncovering the hidden diversity of litter-decomposition mechanisms in mushroom-forming fungi.</title>
        <authorList>
            <person name="Floudas D."/>
            <person name="Bentzer J."/>
            <person name="Ahren D."/>
            <person name="Johansson T."/>
            <person name="Persson P."/>
            <person name="Tunlid A."/>
        </authorList>
    </citation>
    <scope>NUCLEOTIDE SEQUENCE [LARGE SCALE GENOMIC DNA]</scope>
    <source>
        <strain evidence="11 12">CBS 101986</strain>
    </source>
</reference>
<keyword evidence="7" id="KW-1133">Transmembrane helix</keyword>
<dbReference type="PANTHER" id="PTHR11214">
    <property type="entry name" value="BETA-1,3-N-ACETYLGLUCOSAMINYLTRANSFERASE"/>
    <property type="match status" value="1"/>
</dbReference>
<keyword evidence="9" id="KW-0472">Membrane</keyword>
<keyword evidence="4" id="KW-0808">Transferase</keyword>
<dbReference type="InterPro" id="IPR036282">
    <property type="entry name" value="Glutathione-S-Trfase_C_sf"/>
</dbReference>
<keyword evidence="6" id="KW-0735">Signal-anchor</keyword>
<dbReference type="AlphaFoldDB" id="A0A8H5AY18"/>
<evidence type="ECO:0000256" key="4">
    <source>
        <dbReference type="ARBA" id="ARBA00022679"/>
    </source>
</evidence>
<feature type="region of interest" description="Disordered" evidence="10">
    <location>
        <begin position="728"/>
        <end position="764"/>
    </location>
</feature>
<evidence type="ECO:0000256" key="2">
    <source>
        <dbReference type="ARBA" id="ARBA00008661"/>
    </source>
</evidence>
<gene>
    <name evidence="11" type="ORF">D9619_003288</name>
</gene>
<protein>
    <recommendedName>
        <fullName evidence="13">Glycosyltransferase family 31 protein</fullName>
    </recommendedName>
</protein>
<organism evidence="11 12">
    <name type="scientific">Psilocybe cf. subviscida</name>
    <dbReference type="NCBI Taxonomy" id="2480587"/>
    <lineage>
        <taxon>Eukaryota</taxon>
        <taxon>Fungi</taxon>
        <taxon>Dikarya</taxon>
        <taxon>Basidiomycota</taxon>
        <taxon>Agaricomycotina</taxon>
        <taxon>Agaricomycetes</taxon>
        <taxon>Agaricomycetidae</taxon>
        <taxon>Agaricales</taxon>
        <taxon>Agaricineae</taxon>
        <taxon>Strophariaceae</taxon>
        <taxon>Psilocybe</taxon>
    </lineage>
</organism>
<evidence type="ECO:0008006" key="13">
    <source>
        <dbReference type="Google" id="ProtNLM"/>
    </source>
</evidence>
<feature type="compositionally biased region" description="Polar residues" evidence="10">
    <location>
        <begin position="360"/>
        <end position="370"/>
    </location>
</feature>
<evidence type="ECO:0000313" key="11">
    <source>
        <dbReference type="EMBL" id="KAF5313175.1"/>
    </source>
</evidence>
<evidence type="ECO:0000256" key="6">
    <source>
        <dbReference type="ARBA" id="ARBA00022968"/>
    </source>
</evidence>
<dbReference type="GO" id="GO:0000139">
    <property type="term" value="C:Golgi membrane"/>
    <property type="evidence" value="ECO:0007669"/>
    <property type="project" value="UniProtKB-SubCell"/>
</dbReference>
<dbReference type="GO" id="GO:0016758">
    <property type="term" value="F:hexosyltransferase activity"/>
    <property type="evidence" value="ECO:0007669"/>
    <property type="project" value="InterPro"/>
</dbReference>
<sequence>MRLHVLNWCCPPEASVPALVVPYENSLSEDVESHRYKSLADVKVAFISLLGCCYCKLIGADVQAIVAFLDKSRSARSHTHSTSSAPAPTLTPATVAASTTCRIIIEDILHSAAADPETLHLFNARDEAALQALARDLLPSLEQRQQTLTGYLRQAAPPGADGSVPEGALRVSEKVKKLWVDQLDAIGLIGAVLADAGKDEAALDGAAKAKRESFFKSAKLAWEGNLVQVLVQLDKEMEGPFALGDQFSIADLHLAGWFTHVVKLAGGTASEDGSTIVKKLEAHIGAGFAFPQNFVSEQARRENKTGGQTKLGAFWDAVRQRPSWKKTWQQTSLRMLSHPRLPTMDTTHSPDSTDSEDTARNVSNPLTHSHSSFLFPPDHDDPLDSADNTPLPSRSTSPLPQFYPVTQSSDCPSDSDSEEPPSSPLLLARRSRSPSWREQRRPWWANPRRRPKRGSRALRVTKRWLRHLLRHPFFPGQPITIVLFAISLTLLLIYVLNPDKEPLPWRAYCSVPSLAPPFDHPLAPGTPRVYPNVTHGQPIPPFPHSTLDSLPPAGVFVGVFSIDSAFERRMLVRSTWASHPRSRNGAGQGDDGVGTSRTIVRFVLGQPRKDWERRVQLEIETYNDIIILPMRENMNDGKTHTFFSWAALSAWVPPIYRESAIPPRTFSYHNATSAPPPLASHDPVQAWKDVESAQAKSWVRPDYVVKVDDDSFVMLAELEARLRLELNSNPQQQQQQQQKGHYARSSESEPESSSPPAPRVPINAFSPVPSSVSVSPTSYSALAPEAHDDPLIFWGYLITNRLHMFMAGELYALSWSLVDWVSKDPTVKTLTWGKEDKQTAKWMRAHPRADEIRWTKVSRVKQSMLGALARPSVGDAPSATILGSSTPAAWAHSSVSTFGVRYTQPLPQIMRSTKHTVEALVEGSDMSKVHIGGPYFPDWAWRHREGRKKRYEGQRVGGTVVVHFIKKNMWYLETALALLEGDDETEVERYTAGRGSAPAHAPVPGELY</sequence>
<dbReference type="OrthoDB" id="2139606at2759"/>
<feature type="compositionally biased region" description="Low complexity" evidence="10">
    <location>
        <begin position="389"/>
        <end position="400"/>
    </location>
</feature>
<proteinExistence type="inferred from homology"/>
<evidence type="ECO:0000256" key="3">
    <source>
        <dbReference type="ARBA" id="ARBA00022676"/>
    </source>
</evidence>
<evidence type="ECO:0000256" key="8">
    <source>
        <dbReference type="ARBA" id="ARBA00023034"/>
    </source>
</evidence>
<keyword evidence="5" id="KW-0812">Transmembrane</keyword>
<evidence type="ECO:0000256" key="9">
    <source>
        <dbReference type="ARBA" id="ARBA00023136"/>
    </source>
</evidence>
<keyword evidence="8" id="KW-0333">Golgi apparatus</keyword>